<keyword evidence="9" id="KW-1185">Reference proteome</keyword>
<evidence type="ECO:0000256" key="2">
    <source>
        <dbReference type="ARBA" id="ARBA00022670"/>
    </source>
</evidence>
<dbReference type="InterPro" id="IPR002470">
    <property type="entry name" value="Peptidase_S9A"/>
</dbReference>
<dbReference type="SUPFAM" id="SSF53474">
    <property type="entry name" value="alpha/beta-Hydrolases"/>
    <property type="match status" value="1"/>
</dbReference>
<comment type="similarity">
    <text evidence="1">Belongs to the peptidase S9A family.</text>
</comment>
<dbReference type="EMBL" id="JBHSEK010000013">
    <property type="protein sequence ID" value="MFC4491411.1"/>
    <property type="molecule type" value="Genomic_DNA"/>
</dbReference>
<feature type="signal peptide" evidence="5">
    <location>
        <begin position="1"/>
        <end position="25"/>
    </location>
</feature>
<evidence type="ECO:0000256" key="4">
    <source>
        <dbReference type="ARBA" id="ARBA00022825"/>
    </source>
</evidence>
<keyword evidence="4" id="KW-0720">Serine protease</keyword>
<comment type="caution">
    <text evidence="8">The sequence shown here is derived from an EMBL/GenBank/DDBJ whole genome shotgun (WGS) entry which is preliminary data.</text>
</comment>
<proteinExistence type="inferred from homology"/>
<feature type="domain" description="Peptidase S9A N-terminal" evidence="7">
    <location>
        <begin position="29"/>
        <end position="424"/>
    </location>
</feature>
<dbReference type="SUPFAM" id="SSF50993">
    <property type="entry name" value="Peptidase/esterase 'gauge' domain"/>
    <property type="match status" value="1"/>
</dbReference>
<keyword evidence="2" id="KW-0645">Protease</keyword>
<accession>A0ABV9A137</accession>
<evidence type="ECO:0000259" key="7">
    <source>
        <dbReference type="Pfam" id="PF02897"/>
    </source>
</evidence>
<reference evidence="9" key="1">
    <citation type="journal article" date="2019" name="Int. J. Syst. Evol. Microbiol.">
        <title>The Global Catalogue of Microorganisms (GCM) 10K type strain sequencing project: providing services to taxonomists for standard genome sequencing and annotation.</title>
        <authorList>
            <consortium name="The Broad Institute Genomics Platform"/>
            <consortium name="The Broad Institute Genome Sequencing Center for Infectious Disease"/>
            <person name="Wu L."/>
            <person name="Ma J."/>
        </authorList>
    </citation>
    <scope>NUCLEOTIDE SEQUENCE [LARGE SCALE GENOMIC DNA]</scope>
    <source>
        <strain evidence="9">CGMCC 4.7608</strain>
    </source>
</reference>
<dbReference type="PRINTS" id="PR00862">
    <property type="entry name" value="PROLIGOPTASE"/>
</dbReference>
<evidence type="ECO:0000259" key="6">
    <source>
        <dbReference type="Pfam" id="PF00326"/>
    </source>
</evidence>
<dbReference type="PROSITE" id="PS00708">
    <property type="entry name" value="PRO_ENDOPEP_SER"/>
    <property type="match status" value="1"/>
</dbReference>
<feature type="domain" description="Peptidase S9 prolyl oligopeptidase catalytic" evidence="6">
    <location>
        <begin position="488"/>
        <end position="695"/>
    </location>
</feature>
<dbReference type="Gene3D" id="3.40.50.1820">
    <property type="entry name" value="alpha/beta hydrolase"/>
    <property type="match status" value="1"/>
</dbReference>
<keyword evidence="3" id="KW-0378">Hydrolase</keyword>
<organism evidence="8 9">
    <name type="scientific">Chromobacterium aquaticum</name>
    <dbReference type="NCBI Taxonomy" id="467180"/>
    <lineage>
        <taxon>Bacteria</taxon>
        <taxon>Pseudomonadati</taxon>
        <taxon>Pseudomonadota</taxon>
        <taxon>Betaproteobacteria</taxon>
        <taxon>Neisseriales</taxon>
        <taxon>Chromobacteriaceae</taxon>
        <taxon>Chromobacterium</taxon>
    </lineage>
</organism>
<name>A0ABV9A137_9NEIS</name>
<evidence type="ECO:0000256" key="1">
    <source>
        <dbReference type="ARBA" id="ARBA00005228"/>
    </source>
</evidence>
<dbReference type="InterPro" id="IPR002471">
    <property type="entry name" value="Pept_S9_AS"/>
</dbReference>
<dbReference type="PANTHER" id="PTHR11757:SF19">
    <property type="entry name" value="PROLYL ENDOPEPTIDASE-LIKE"/>
    <property type="match status" value="1"/>
</dbReference>
<dbReference type="PANTHER" id="PTHR11757">
    <property type="entry name" value="PROTEASE FAMILY S9A OLIGOPEPTIDASE"/>
    <property type="match status" value="1"/>
</dbReference>
<keyword evidence="5" id="KW-0732">Signal</keyword>
<feature type="chain" id="PRO_5045731204" evidence="5">
    <location>
        <begin position="26"/>
        <end position="711"/>
    </location>
</feature>
<dbReference type="InterPro" id="IPR001375">
    <property type="entry name" value="Peptidase_S9_cat"/>
</dbReference>
<evidence type="ECO:0000313" key="8">
    <source>
        <dbReference type="EMBL" id="MFC4491411.1"/>
    </source>
</evidence>
<dbReference type="Pfam" id="PF00326">
    <property type="entry name" value="Peptidase_S9"/>
    <property type="match status" value="1"/>
</dbReference>
<dbReference type="RefSeq" id="WP_231465092.1">
    <property type="nucleotide sequence ID" value="NZ_JAJOHW010000166.1"/>
</dbReference>
<gene>
    <name evidence="8" type="ORF">ACFO0R_17515</name>
</gene>
<dbReference type="InterPro" id="IPR023302">
    <property type="entry name" value="Pept_S9A_N"/>
</dbReference>
<evidence type="ECO:0000256" key="3">
    <source>
        <dbReference type="ARBA" id="ARBA00022801"/>
    </source>
</evidence>
<dbReference type="Gene3D" id="2.130.10.120">
    <property type="entry name" value="Prolyl oligopeptidase, N-terminal domain"/>
    <property type="match status" value="1"/>
</dbReference>
<dbReference type="Pfam" id="PF02897">
    <property type="entry name" value="Peptidase_S9_N"/>
    <property type="match status" value="1"/>
</dbReference>
<evidence type="ECO:0000256" key="5">
    <source>
        <dbReference type="SAM" id="SignalP"/>
    </source>
</evidence>
<dbReference type="InterPro" id="IPR051543">
    <property type="entry name" value="Serine_Peptidase_S9A"/>
</dbReference>
<protein>
    <submittedName>
        <fullName evidence="8">S9 family peptidase</fullName>
    </submittedName>
</protein>
<sequence length="711" mass="79319">MKLNSHLSAVALAGVLLALAPAASAVEAPQAERRPQRLEAHGDVRVDDYAWLRDDSRSRPEVLAHLEAENRYAEAQLAAAAPLRRALLAEMRARIGERDSSPPFVDGGWRYRESYASGSQQPRLERQPAAGGRWQLLLDGTERAAGQRYYRLGAWSVAAGRPMLAAAEDLGARGASRLSLRDLSSGRWLPETLEQVSGSLQWSTDGESLFYVKLHPQTLRPYQLYRHRPGQPQSRDALVYQEDDEAFSLNLSNTASRRYLQLIASSADSSETWLLDAQVPDAQPRRFAARRPGREYYLDHYRDRFYLRSNHAGGRFGLYRAAAPGADWETVLAPDPKRELDSFQLFRRYLVVKERVDGLTRIRRIAWQGGGERSLAFPDPSYRAWLAHNPDPDSGRLRYGYSSMSTPTSTYEWDMAGGGSRLLQRKAIAGYRAGEYRSERVWLTMRDGARAPVSLVYRKALFRKGRNPLLAYGYGAYGTSMDAAFGSQQLSLLDRGFVFAIVHVRGGGELGEDWHRQGRLERKSNSFNDFVDAGRGLLRQGYAAPGRLYAMGGSAGGLLVAAAMNQAPELFRAVVAQVPFVDVLSTMQDPTLPLTTGEYGEWGNPERADAYRWIKAYSPYDNVAARRYPHLLVSAGLHDGQVPYWEPAKWVAKLRERQWPGQRLLLFTDMSAGHRGQSGRLNRLEAAARDYAFLLAVDAEPPSPPAAEAGT</sequence>
<dbReference type="InterPro" id="IPR029058">
    <property type="entry name" value="AB_hydrolase_fold"/>
</dbReference>
<dbReference type="Proteomes" id="UP001595999">
    <property type="component" value="Unassembled WGS sequence"/>
</dbReference>
<evidence type="ECO:0000313" key="9">
    <source>
        <dbReference type="Proteomes" id="UP001595999"/>
    </source>
</evidence>